<evidence type="ECO:0000256" key="6">
    <source>
        <dbReference type="ARBA" id="ARBA00023186"/>
    </source>
</evidence>
<evidence type="ECO:0000259" key="8">
    <source>
        <dbReference type="PROSITE" id="PS50076"/>
    </source>
</evidence>
<dbReference type="PRINTS" id="PR00625">
    <property type="entry name" value="JDOMAIN"/>
</dbReference>
<dbReference type="Gene3D" id="1.10.287.110">
    <property type="entry name" value="DnaJ domain"/>
    <property type="match status" value="1"/>
</dbReference>
<organism evidence="9 10">
    <name type="scientific">Coilia grayii</name>
    <name type="common">Gray's grenadier anchovy</name>
    <dbReference type="NCBI Taxonomy" id="363190"/>
    <lineage>
        <taxon>Eukaryota</taxon>
        <taxon>Metazoa</taxon>
        <taxon>Chordata</taxon>
        <taxon>Craniata</taxon>
        <taxon>Vertebrata</taxon>
        <taxon>Euteleostomi</taxon>
        <taxon>Actinopterygii</taxon>
        <taxon>Neopterygii</taxon>
        <taxon>Teleostei</taxon>
        <taxon>Clupei</taxon>
        <taxon>Clupeiformes</taxon>
        <taxon>Clupeoidei</taxon>
        <taxon>Engraulidae</taxon>
        <taxon>Coilinae</taxon>
        <taxon>Coilia</taxon>
    </lineage>
</organism>
<dbReference type="Proteomes" id="UP001591681">
    <property type="component" value="Unassembled WGS sequence"/>
</dbReference>
<dbReference type="PROSITE" id="PS00636">
    <property type="entry name" value="DNAJ_1"/>
    <property type="match status" value="1"/>
</dbReference>
<dbReference type="PANTHER" id="PTHR43908:SF2">
    <property type="entry name" value="DNAJ HOMOLOG SUBFAMILY C MEMBER 18"/>
    <property type="match status" value="1"/>
</dbReference>
<dbReference type="AlphaFoldDB" id="A0ABD1K6U2"/>
<evidence type="ECO:0000256" key="5">
    <source>
        <dbReference type="ARBA" id="ARBA00023136"/>
    </source>
</evidence>
<evidence type="ECO:0000256" key="7">
    <source>
        <dbReference type="SAM" id="MobiDB-lite"/>
    </source>
</evidence>
<dbReference type="InterPro" id="IPR018253">
    <property type="entry name" value="DnaJ_domain_CS"/>
</dbReference>
<feature type="domain" description="J" evidence="8">
    <location>
        <begin position="122"/>
        <end position="186"/>
    </location>
</feature>
<dbReference type="FunFam" id="1.10.287.110:FF:000004">
    <property type="entry name" value="DnaJ (Hsp40) homolog, subfamily B, member 14"/>
    <property type="match status" value="1"/>
</dbReference>
<evidence type="ECO:0000313" key="10">
    <source>
        <dbReference type="Proteomes" id="UP001591681"/>
    </source>
</evidence>
<sequence length="407" mass="46526">MEKEEAERLVEKAKVCLRSGRRDRALQLLYEAQKIYPTTRARVLIDAIVGDGDMNGPESERTYTPPPGWRASDVSSQQEEPSQKRREGTSAGTGAGASAGDDSKTYTEEQRQGVLRIKRCKNFYEILGVSKDASDEDLKKAYRKLALRFHPDKNCAPGATEAFKAIGNAYAVLSNPDKRQQYDQYGEQGAAETSSPSTSQARHGHHRTFHRDFEADISPEELFNMFFGGRFPTGNIHVYTNRGASYAHFYQPPRRRRAYERREEVVEENQSQNTFTAFLQLLPVLVLILISVVTQMMATNPPYSLFYKPSMGLVVSRETQHMGVPYYVDKGFHKEYHGAALEELEKTIESDYIDHLQSSCWKEKQQKSDLANLGQLYRDERLKQKAETMKLEHCEKLHRFVARHRGE</sequence>
<reference evidence="9 10" key="1">
    <citation type="submission" date="2024-09" db="EMBL/GenBank/DDBJ databases">
        <title>A chromosome-level genome assembly of Gray's grenadier anchovy, Coilia grayii.</title>
        <authorList>
            <person name="Fu Z."/>
        </authorList>
    </citation>
    <scope>NUCLEOTIDE SEQUENCE [LARGE SCALE GENOMIC DNA]</scope>
    <source>
        <strain evidence="9">G4</strain>
        <tissue evidence="9">Muscle</tissue>
    </source>
</reference>
<dbReference type="InterPro" id="IPR036869">
    <property type="entry name" value="J_dom_sf"/>
</dbReference>
<evidence type="ECO:0000256" key="2">
    <source>
        <dbReference type="ARBA" id="ARBA00022692"/>
    </source>
</evidence>
<feature type="compositionally biased region" description="Polar residues" evidence="7">
    <location>
        <begin position="191"/>
        <end position="201"/>
    </location>
</feature>
<protein>
    <recommendedName>
        <fullName evidence="8">J domain-containing protein</fullName>
    </recommendedName>
</protein>
<dbReference type="EMBL" id="JBHFQA010000008">
    <property type="protein sequence ID" value="KAL2094852.1"/>
    <property type="molecule type" value="Genomic_DNA"/>
</dbReference>
<evidence type="ECO:0000313" key="9">
    <source>
        <dbReference type="EMBL" id="KAL2094852.1"/>
    </source>
</evidence>
<dbReference type="SMART" id="SM00271">
    <property type="entry name" value="DnaJ"/>
    <property type="match status" value="1"/>
</dbReference>
<dbReference type="PROSITE" id="PS50076">
    <property type="entry name" value="DNAJ_2"/>
    <property type="match status" value="1"/>
</dbReference>
<keyword evidence="2" id="KW-0812">Transmembrane</keyword>
<dbReference type="Pfam" id="PF09320">
    <property type="entry name" value="DUF1977"/>
    <property type="match status" value="1"/>
</dbReference>
<dbReference type="GO" id="GO:0005789">
    <property type="term" value="C:endoplasmic reticulum membrane"/>
    <property type="evidence" value="ECO:0007669"/>
    <property type="project" value="UniProtKB-SubCell"/>
</dbReference>
<keyword evidence="6" id="KW-0143">Chaperone</keyword>
<evidence type="ECO:0000256" key="4">
    <source>
        <dbReference type="ARBA" id="ARBA00022989"/>
    </source>
</evidence>
<comment type="caution">
    <text evidence="9">The sequence shown here is derived from an EMBL/GenBank/DDBJ whole genome shotgun (WGS) entry which is preliminary data.</text>
</comment>
<accession>A0ABD1K6U2</accession>
<keyword evidence="10" id="KW-1185">Reference proteome</keyword>
<evidence type="ECO:0000256" key="1">
    <source>
        <dbReference type="ARBA" id="ARBA00004389"/>
    </source>
</evidence>
<keyword evidence="4" id="KW-1133">Transmembrane helix</keyword>
<name>A0ABD1K6U2_9TELE</name>
<dbReference type="SUPFAM" id="SSF46565">
    <property type="entry name" value="Chaperone J-domain"/>
    <property type="match status" value="1"/>
</dbReference>
<feature type="region of interest" description="Disordered" evidence="7">
    <location>
        <begin position="50"/>
        <end position="108"/>
    </location>
</feature>
<keyword evidence="3" id="KW-0256">Endoplasmic reticulum</keyword>
<dbReference type="InterPro" id="IPR001623">
    <property type="entry name" value="DnaJ_domain"/>
</dbReference>
<proteinExistence type="predicted"/>
<dbReference type="InterPro" id="IPR051100">
    <property type="entry name" value="DnaJ_subfamily_B/C"/>
</dbReference>
<feature type="region of interest" description="Disordered" evidence="7">
    <location>
        <begin position="183"/>
        <end position="207"/>
    </location>
</feature>
<comment type="subcellular location">
    <subcellularLocation>
        <location evidence="1">Endoplasmic reticulum membrane</location>
        <topology evidence="1">Single-pass membrane protein</topology>
    </subcellularLocation>
</comment>
<keyword evidence="5" id="KW-0472">Membrane</keyword>
<dbReference type="Pfam" id="PF00226">
    <property type="entry name" value="DnaJ"/>
    <property type="match status" value="1"/>
</dbReference>
<gene>
    <name evidence="9" type="ORF">ACEWY4_009571</name>
</gene>
<evidence type="ECO:0000256" key="3">
    <source>
        <dbReference type="ARBA" id="ARBA00022824"/>
    </source>
</evidence>
<dbReference type="CDD" id="cd06257">
    <property type="entry name" value="DnaJ"/>
    <property type="match status" value="1"/>
</dbReference>
<dbReference type="InterPro" id="IPR015399">
    <property type="entry name" value="DUF1977_DnaJ-like"/>
</dbReference>
<dbReference type="PANTHER" id="PTHR43908">
    <property type="entry name" value="AT29763P-RELATED"/>
    <property type="match status" value="1"/>
</dbReference>